<dbReference type="EMBL" id="QGMH01000007">
    <property type="protein sequence ID" value="TVY30407.1"/>
    <property type="molecule type" value="Genomic_DNA"/>
</dbReference>
<feature type="region of interest" description="Disordered" evidence="1">
    <location>
        <begin position="25"/>
        <end position="94"/>
    </location>
</feature>
<evidence type="ECO:0000256" key="1">
    <source>
        <dbReference type="SAM" id="MobiDB-lite"/>
    </source>
</evidence>
<dbReference type="GeneID" id="41980681"/>
<feature type="region of interest" description="Disordered" evidence="1">
    <location>
        <begin position="461"/>
        <end position="504"/>
    </location>
</feature>
<dbReference type="Proteomes" id="UP000431533">
    <property type="component" value="Unassembled WGS sequence"/>
</dbReference>
<sequence>MNTWVLILMSPTLSNFSKLAITPNMEAPSQGTVPATSEGKGKGRAPPSEDSSSSSDDSSNDGGDSDDENDTNNPADDPEDFEDDDREETTSISDNKSLFALDHCRQHDSTYAFQIASAKVKNYSLRIERGTPIRCSCQEEDCRHRHWLLDQLLRVSSGQVAGPSEVDPYTRISARGFENVCLELNWELRGPSVDVETEWQLQKRVKSPFERHQQTMRMLADRVNIVRDIMATPAPLHTTDDHRRNPLQNPETINAHNILVPGDIEATLFRLLVLDEHIFHQYQLRIPTNIQASDYFLQMKRKAQETWELLDEYSIDGPVYGRHYDVIWCGQMLVNIVEAIHNHIRDRLPLPPASRENAAYALVSILQLVVDKNFEIYGNSANWVRRRPSHEPGKARNLYMWLIGEVSSANPAGGTFVLRALEDVSDTCRSVAQLEAISKTIAEIAWSAPEPYRKRLSQIIARMRGAAEPGPGPGPPPGPGPDSGSSSKRPAAPGPSKRNVKRMK</sequence>
<feature type="compositionally biased region" description="Low complexity" evidence="1">
    <location>
        <begin position="48"/>
        <end position="62"/>
    </location>
</feature>
<reference evidence="2 3" key="1">
    <citation type="submission" date="2018-05" db="EMBL/GenBank/DDBJ databases">
        <title>Genome sequencing and assembly of the regulated plant pathogen Lachnellula willkommii and related sister species for the development of diagnostic species identification markers.</title>
        <authorList>
            <person name="Giroux E."/>
            <person name="Bilodeau G."/>
        </authorList>
    </citation>
    <scope>NUCLEOTIDE SEQUENCE [LARGE SCALE GENOMIC DNA]</scope>
    <source>
        <strain evidence="2 3">CBS 185.66</strain>
    </source>
</reference>
<dbReference type="RefSeq" id="XP_031009193.1">
    <property type="nucleotide sequence ID" value="XM_031145475.1"/>
</dbReference>
<feature type="compositionally biased region" description="Pro residues" evidence="1">
    <location>
        <begin position="470"/>
        <end position="480"/>
    </location>
</feature>
<dbReference type="OrthoDB" id="5387895at2759"/>
<comment type="caution">
    <text evidence="2">The sequence shown here is derived from an EMBL/GenBank/DDBJ whole genome shotgun (WGS) entry which is preliminary data.</text>
</comment>
<feature type="compositionally biased region" description="Acidic residues" evidence="1">
    <location>
        <begin position="63"/>
        <end position="87"/>
    </location>
</feature>
<keyword evidence="3" id="KW-1185">Reference proteome</keyword>
<gene>
    <name evidence="2" type="ORF">LHYA1_G000483</name>
</gene>
<evidence type="ECO:0000313" key="3">
    <source>
        <dbReference type="Proteomes" id="UP000431533"/>
    </source>
</evidence>
<accession>A0A8H8RA73</accession>
<organism evidence="2 3">
    <name type="scientific">Lachnellula hyalina</name>
    <dbReference type="NCBI Taxonomy" id="1316788"/>
    <lineage>
        <taxon>Eukaryota</taxon>
        <taxon>Fungi</taxon>
        <taxon>Dikarya</taxon>
        <taxon>Ascomycota</taxon>
        <taxon>Pezizomycotina</taxon>
        <taxon>Leotiomycetes</taxon>
        <taxon>Helotiales</taxon>
        <taxon>Lachnaceae</taxon>
        <taxon>Lachnellula</taxon>
    </lineage>
</organism>
<evidence type="ECO:0008006" key="4">
    <source>
        <dbReference type="Google" id="ProtNLM"/>
    </source>
</evidence>
<proteinExistence type="predicted"/>
<name>A0A8H8RA73_9HELO</name>
<dbReference type="AlphaFoldDB" id="A0A8H8RA73"/>
<protein>
    <recommendedName>
        <fullName evidence="4">SWIM-type domain-containing protein</fullName>
    </recommendedName>
</protein>
<evidence type="ECO:0000313" key="2">
    <source>
        <dbReference type="EMBL" id="TVY30407.1"/>
    </source>
</evidence>